<keyword evidence="1" id="KW-0472">Membrane</keyword>
<feature type="non-terminal residue" evidence="2">
    <location>
        <position position="1"/>
    </location>
</feature>
<sequence length="132" mass="14106">TALNDIETMVKCTRAIILTLLLIVQSRAFSPADKRLPRSPSSATATASPATLPRITKAGAPIVLSTILYRFPAYADIGGSLASPMGEKLDGSGMSLAESAFQWFFLLYVFGSLAVGAKEMLLRANNQLNKDN</sequence>
<evidence type="ECO:0000256" key="1">
    <source>
        <dbReference type="SAM" id="Phobius"/>
    </source>
</evidence>
<comment type="caution">
    <text evidence="2">The sequence shown here is derived from an EMBL/GenBank/DDBJ whole genome shotgun (WGS) entry which is preliminary data.</text>
</comment>
<dbReference type="EMBL" id="AGNL01007439">
    <property type="protein sequence ID" value="EJK71275.1"/>
    <property type="molecule type" value="Genomic_DNA"/>
</dbReference>
<feature type="transmembrane region" description="Helical" evidence="1">
    <location>
        <begin position="100"/>
        <end position="117"/>
    </location>
</feature>
<protein>
    <submittedName>
        <fullName evidence="2">Uncharacterized protein</fullName>
    </submittedName>
</protein>
<evidence type="ECO:0000313" key="2">
    <source>
        <dbReference type="EMBL" id="EJK71275.1"/>
    </source>
</evidence>
<evidence type="ECO:0000313" key="3">
    <source>
        <dbReference type="Proteomes" id="UP000266841"/>
    </source>
</evidence>
<gene>
    <name evidence="2" type="ORF">THAOC_07306</name>
</gene>
<organism evidence="2 3">
    <name type="scientific">Thalassiosira oceanica</name>
    <name type="common">Marine diatom</name>
    <dbReference type="NCBI Taxonomy" id="159749"/>
    <lineage>
        <taxon>Eukaryota</taxon>
        <taxon>Sar</taxon>
        <taxon>Stramenopiles</taxon>
        <taxon>Ochrophyta</taxon>
        <taxon>Bacillariophyta</taxon>
        <taxon>Coscinodiscophyceae</taxon>
        <taxon>Thalassiosirophycidae</taxon>
        <taxon>Thalassiosirales</taxon>
        <taxon>Thalassiosiraceae</taxon>
        <taxon>Thalassiosira</taxon>
    </lineage>
</organism>
<keyword evidence="1" id="KW-0812">Transmembrane</keyword>
<proteinExistence type="predicted"/>
<dbReference type="AlphaFoldDB" id="K0T0P1"/>
<dbReference type="Proteomes" id="UP000266841">
    <property type="component" value="Unassembled WGS sequence"/>
</dbReference>
<reference evidence="2 3" key="1">
    <citation type="journal article" date="2012" name="Genome Biol.">
        <title>Genome and low-iron response of an oceanic diatom adapted to chronic iron limitation.</title>
        <authorList>
            <person name="Lommer M."/>
            <person name="Specht M."/>
            <person name="Roy A.S."/>
            <person name="Kraemer L."/>
            <person name="Andreson R."/>
            <person name="Gutowska M.A."/>
            <person name="Wolf J."/>
            <person name="Bergner S.V."/>
            <person name="Schilhabel M.B."/>
            <person name="Klostermeier U.C."/>
            <person name="Beiko R.G."/>
            <person name="Rosenstiel P."/>
            <person name="Hippler M."/>
            <person name="Laroche J."/>
        </authorList>
    </citation>
    <scope>NUCLEOTIDE SEQUENCE [LARGE SCALE GENOMIC DNA]</scope>
    <source>
        <strain evidence="2 3">CCMP1005</strain>
    </source>
</reference>
<keyword evidence="1" id="KW-1133">Transmembrane helix</keyword>
<accession>K0T0P1</accession>
<keyword evidence="3" id="KW-1185">Reference proteome</keyword>
<name>K0T0P1_THAOC</name>